<sequence>MFGIEQGRKRPGPNLMGDIEHFTVHDLRRTFRSQGSALGPSGAVGERAINHSLKGVEGIYDRYHYYEERQPPH</sequence>
<evidence type="ECO:0000256" key="1">
    <source>
        <dbReference type="ARBA" id="ARBA00008857"/>
    </source>
</evidence>
<comment type="caution">
    <text evidence="3">The sequence shown here is derived from an EMBL/GenBank/DDBJ whole genome shotgun (WGS) entry which is preliminary data.</text>
</comment>
<protein>
    <recommendedName>
        <fullName evidence="5">Phage integrase family protein</fullName>
    </recommendedName>
</protein>
<dbReference type="PANTHER" id="PTHR30629:SF2">
    <property type="entry name" value="PROPHAGE INTEGRASE INTS-RELATED"/>
    <property type="match status" value="1"/>
</dbReference>
<dbReference type="EMBL" id="QLMD01000023">
    <property type="protein sequence ID" value="RAJ92932.1"/>
    <property type="molecule type" value="Genomic_DNA"/>
</dbReference>
<evidence type="ECO:0008006" key="5">
    <source>
        <dbReference type="Google" id="ProtNLM"/>
    </source>
</evidence>
<keyword evidence="2" id="KW-0229">DNA integration</keyword>
<proteinExistence type="inferred from homology"/>
<dbReference type="GO" id="GO:0015074">
    <property type="term" value="P:DNA integration"/>
    <property type="evidence" value="ECO:0007669"/>
    <property type="project" value="UniProtKB-KW"/>
</dbReference>
<accession>A0A327WQ23</accession>
<dbReference type="PANTHER" id="PTHR30629">
    <property type="entry name" value="PROPHAGE INTEGRASE"/>
    <property type="match status" value="1"/>
</dbReference>
<dbReference type="InterPro" id="IPR011010">
    <property type="entry name" value="DNA_brk_join_enz"/>
</dbReference>
<gene>
    <name evidence="3" type="ORF">B0I24_1236</name>
</gene>
<reference evidence="3 4" key="1">
    <citation type="submission" date="2018-06" db="EMBL/GenBank/DDBJ databases">
        <title>Genomic Encyclopedia of Type Strains, Phase III (KMG-III): the genomes of soil and plant-associated and newly described type strains.</title>
        <authorList>
            <person name="Whitman W."/>
        </authorList>
    </citation>
    <scope>NUCLEOTIDE SEQUENCE [LARGE SCALE GENOMIC DNA]</scope>
    <source>
        <strain evidence="3 4">CGMCC 1.15366</strain>
    </source>
</reference>
<comment type="similarity">
    <text evidence="1">Belongs to the 'phage' integrase family.</text>
</comment>
<dbReference type="InterPro" id="IPR050808">
    <property type="entry name" value="Phage_Integrase"/>
</dbReference>
<evidence type="ECO:0000313" key="3">
    <source>
        <dbReference type="EMBL" id="RAJ92932.1"/>
    </source>
</evidence>
<organism evidence="3 4">
    <name type="scientific">Aliidiomarina maris</name>
    <dbReference type="NCBI Taxonomy" id="531312"/>
    <lineage>
        <taxon>Bacteria</taxon>
        <taxon>Pseudomonadati</taxon>
        <taxon>Pseudomonadota</taxon>
        <taxon>Gammaproteobacteria</taxon>
        <taxon>Alteromonadales</taxon>
        <taxon>Idiomarinaceae</taxon>
        <taxon>Aliidiomarina</taxon>
    </lineage>
</organism>
<dbReference type="GO" id="GO:0003677">
    <property type="term" value="F:DNA binding"/>
    <property type="evidence" value="ECO:0007669"/>
    <property type="project" value="InterPro"/>
</dbReference>
<name>A0A327WQ23_9GAMM</name>
<dbReference type="AlphaFoldDB" id="A0A327WQ23"/>
<dbReference type="SUPFAM" id="SSF56349">
    <property type="entry name" value="DNA breaking-rejoining enzymes"/>
    <property type="match status" value="1"/>
</dbReference>
<dbReference type="Proteomes" id="UP000249203">
    <property type="component" value="Unassembled WGS sequence"/>
</dbReference>
<evidence type="ECO:0000256" key="2">
    <source>
        <dbReference type="ARBA" id="ARBA00022908"/>
    </source>
</evidence>
<evidence type="ECO:0000313" key="4">
    <source>
        <dbReference type="Proteomes" id="UP000249203"/>
    </source>
</evidence>